<reference evidence="2" key="1">
    <citation type="submission" date="2020-10" db="EMBL/GenBank/DDBJ databases">
        <title>Taxonomic study of unclassified bacteria belonging to the class Ktedonobacteria.</title>
        <authorList>
            <person name="Yabe S."/>
            <person name="Wang C.M."/>
            <person name="Zheng Y."/>
            <person name="Sakai Y."/>
            <person name="Cavaletti L."/>
            <person name="Monciardini P."/>
            <person name="Donadio S."/>
        </authorList>
    </citation>
    <scope>NUCLEOTIDE SEQUENCE</scope>
    <source>
        <strain evidence="2">SOSP1-1</strain>
    </source>
</reference>
<name>A0A8J3MTG0_9CHLR</name>
<keyword evidence="3" id="KW-1185">Reference proteome</keyword>
<evidence type="ECO:0000259" key="1">
    <source>
        <dbReference type="Pfam" id="PF18152"/>
    </source>
</evidence>
<evidence type="ECO:0000313" key="2">
    <source>
        <dbReference type="EMBL" id="GHO45553.1"/>
    </source>
</evidence>
<dbReference type="EMBL" id="BNJF01000001">
    <property type="protein sequence ID" value="GHO45553.1"/>
    <property type="molecule type" value="Genomic_DNA"/>
</dbReference>
<dbReference type="InterPro" id="IPR041071">
    <property type="entry name" value="DAHP_snth_FXD"/>
</dbReference>
<dbReference type="RefSeq" id="WP_220194876.1">
    <property type="nucleotide sequence ID" value="NZ_BNJF01000001.1"/>
</dbReference>
<proteinExistence type="predicted"/>
<gene>
    <name evidence="2" type="ORF">KSX_37160</name>
</gene>
<feature type="domain" description="DAHP synthase ferredoxin-like" evidence="1">
    <location>
        <begin position="1"/>
        <end position="46"/>
    </location>
</feature>
<dbReference type="Gene3D" id="3.30.70.1140">
    <property type="entry name" value="Phospho-2-dehydro-3-deoxyheptonate aldolase, domain 1"/>
    <property type="match status" value="1"/>
</dbReference>
<sequence>MIVVMKAHSSNEEVQHVLTFLHNHGLSGHLSQGVERTVIGVLGQTSTDGAPSGIGNITPGLEDSLGALLV</sequence>
<protein>
    <recommendedName>
        <fullName evidence="1">DAHP synthase ferredoxin-like domain-containing protein</fullName>
    </recommendedName>
</protein>
<dbReference type="Proteomes" id="UP000612362">
    <property type="component" value="Unassembled WGS sequence"/>
</dbReference>
<organism evidence="2 3">
    <name type="scientific">Ktedonospora formicarum</name>
    <dbReference type="NCBI Taxonomy" id="2778364"/>
    <lineage>
        <taxon>Bacteria</taxon>
        <taxon>Bacillati</taxon>
        <taxon>Chloroflexota</taxon>
        <taxon>Ktedonobacteria</taxon>
        <taxon>Ktedonobacterales</taxon>
        <taxon>Ktedonobacteraceae</taxon>
        <taxon>Ktedonospora</taxon>
    </lineage>
</organism>
<dbReference type="AlphaFoldDB" id="A0A8J3MTG0"/>
<dbReference type="Pfam" id="PF18152">
    <property type="entry name" value="DAHP_snth_FXD"/>
    <property type="match status" value="1"/>
</dbReference>
<comment type="caution">
    <text evidence="2">The sequence shown here is derived from an EMBL/GenBank/DDBJ whole genome shotgun (WGS) entry which is preliminary data.</text>
</comment>
<evidence type="ECO:0000313" key="3">
    <source>
        <dbReference type="Proteomes" id="UP000612362"/>
    </source>
</evidence>
<accession>A0A8J3MTG0</accession>